<dbReference type="AlphaFoldDB" id="A0A0C2C0X2"/>
<reference evidence="2 3" key="1">
    <citation type="submission" date="2013-12" db="EMBL/GenBank/DDBJ databases">
        <title>Draft genome of the parsitic nematode Ancylostoma duodenale.</title>
        <authorList>
            <person name="Mitreva M."/>
        </authorList>
    </citation>
    <scope>NUCLEOTIDE SEQUENCE [LARGE SCALE GENOMIC DNA]</scope>
    <source>
        <strain evidence="2 3">Zhejiang</strain>
    </source>
</reference>
<evidence type="ECO:0000313" key="2">
    <source>
        <dbReference type="EMBL" id="KIH43262.1"/>
    </source>
</evidence>
<evidence type="ECO:0000313" key="3">
    <source>
        <dbReference type="Proteomes" id="UP000054047"/>
    </source>
</evidence>
<organism evidence="2 3">
    <name type="scientific">Ancylostoma duodenale</name>
    <dbReference type="NCBI Taxonomy" id="51022"/>
    <lineage>
        <taxon>Eukaryota</taxon>
        <taxon>Metazoa</taxon>
        <taxon>Ecdysozoa</taxon>
        <taxon>Nematoda</taxon>
        <taxon>Chromadorea</taxon>
        <taxon>Rhabditida</taxon>
        <taxon>Rhabditina</taxon>
        <taxon>Rhabditomorpha</taxon>
        <taxon>Strongyloidea</taxon>
        <taxon>Ancylostomatidae</taxon>
        <taxon>Ancylostomatinae</taxon>
        <taxon>Ancylostoma</taxon>
    </lineage>
</organism>
<dbReference type="EMBL" id="KN787608">
    <property type="protein sequence ID" value="KIH43262.1"/>
    <property type="molecule type" value="Genomic_DNA"/>
</dbReference>
<protein>
    <recommendedName>
        <fullName evidence="4">Reverse transcriptase domain-containing protein</fullName>
    </recommendedName>
</protein>
<dbReference type="OrthoDB" id="5848222at2759"/>
<sequence length="82" mass="9510">MEMKMLRWMAGVMRLDRICNEDIRDRFGIAAISDKLRESRLRWYGHVSRAKEGTACEVGFDLEVPGKRPKGRPKQRSTQISS</sequence>
<dbReference type="Proteomes" id="UP000054047">
    <property type="component" value="Unassembled WGS sequence"/>
</dbReference>
<evidence type="ECO:0008006" key="4">
    <source>
        <dbReference type="Google" id="ProtNLM"/>
    </source>
</evidence>
<keyword evidence="3" id="KW-1185">Reference proteome</keyword>
<proteinExistence type="predicted"/>
<name>A0A0C2C0X2_9BILA</name>
<feature type="region of interest" description="Disordered" evidence="1">
    <location>
        <begin position="63"/>
        <end position="82"/>
    </location>
</feature>
<accession>A0A0C2C0X2</accession>
<gene>
    <name evidence="2" type="ORF">ANCDUO_26736</name>
</gene>
<evidence type="ECO:0000256" key="1">
    <source>
        <dbReference type="SAM" id="MobiDB-lite"/>
    </source>
</evidence>